<feature type="coiled-coil region" evidence="11">
    <location>
        <begin position="872"/>
        <end position="904"/>
    </location>
</feature>
<feature type="compositionally biased region" description="Low complexity" evidence="12">
    <location>
        <begin position="909"/>
        <end position="922"/>
    </location>
</feature>
<name>A0A316YTA8_9BASI</name>
<dbReference type="GeneID" id="37041951"/>
<feature type="compositionally biased region" description="Polar residues" evidence="12">
    <location>
        <begin position="182"/>
        <end position="199"/>
    </location>
</feature>
<keyword evidence="11" id="KW-0175">Coiled coil</keyword>
<protein>
    <recommendedName>
        <fullName evidence="13">Protein kinase domain-containing protein</fullName>
    </recommendedName>
</protein>
<dbReference type="Pfam" id="PF00069">
    <property type="entry name" value="Pkinase"/>
    <property type="match status" value="1"/>
</dbReference>
<keyword evidence="9 10" id="KW-0067">ATP-binding</keyword>
<feature type="compositionally biased region" description="Polar residues" evidence="12">
    <location>
        <begin position="66"/>
        <end position="90"/>
    </location>
</feature>
<feature type="compositionally biased region" description="Polar residues" evidence="12">
    <location>
        <begin position="939"/>
        <end position="958"/>
    </location>
</feature>
<feature type="region of interest" description="Disordered" evidence="12">
    <location>
        <begin position="1222"/>
        <end position="1241"/>
    </location>
</feature>
<evidence type="ECO:0000259" key="13">
    <source>
        <dbReference type="PROSITE" id="PS50011"/>
    </source>
</evidence>
<comment type="similarity">
    <text evidence="2">Belongs to the protein kinase superfamily. CMGC Ser/Thr protein kinase family. MNB/DYRK subfamily.</text>
</comment>
<dbReference type="GO" id="GO:0005524">
    <property type="term" value="F:ATP binding"/>
    <property type="evidence" value="ECO:0007669"/>
    <property type="project" value="UniProtKB-UniRule"/>
</dbReference>
<feature type="compositionally biased region" description="Polar residues" evidence="12">
    <location>
        <begin position="1106"/>
        <end position="1126"/>
    </location>
</feature>
<keyword evidence="8" id="KW-0418">Kinase</keyword>
<evidence type="ECO:0000256" key="8">
    <source>
        <dbReference type="ARBA" id="ARBA00022777"/>
    </source>
</evidence>
<organism evidence="14 15">
    <name type="scientific">Acaromyces ingoldii</name>
    <dbReference type="NCBI Taxonomy" id="215250"/>
    <lineage>
        <taxon>Eukaryota</taxon>
        <taxon>Fungi</taxon>
        <taxon>Dikarya</taxon>
        <taxon>Basidiomycota</taxon>
        <taxon>Ustilaginomycotina</taxon>
        <taxon>Exobasidiomycetes</taxon>
        <taxon>Exobasidiales</taxon>
        <taxon>Cryptobasidiaceae</taxon>
        <taxon>Acaromyces</taxon>
    </lineage>
</organism>
<feature type="compositionally biased region" description="Low complexity" evidence="12">
    <location>
        <begin position="207"/>
        <end position="217"/>
    </location>
</feature>
<feature type="compositionally biased region" description="Polar residues" evidence="12">
    <location>
        <begin position="1"/>
        <end position="11"/>
    </location>
</feature>
<evidence type="ECO:0000313" key="15">
    <source>
        <dbReference type="Proteomes" id="UP000245768"/>
    </source>
</evidence>
<evidence type="ECO:0000256" key="11">
    <source>
        <dbReference type="SAM" id="Coils"/>
    </source>
</evidence>
<reference evidence="14 15" key="1">
    <citation type="journal article" date="2018" name="Mol. Biol. Evol.">
        <title>Broad Genomic Sampling Reveals a Smut Pathogenic Ancestry of the Fungal Clade Ustilaginomycotina.</title>
        <authorList>
            <person name="Kijpornyongpan T."/>
            <person name="Mondo S.J."/>
            <person name="Barry K."/>
            <person name="Sandor L."/>
            <person name="Lee J."/>
            <person name="Lipzen A."/>
            <person name="Pangilinan J."/>
            <person name="LaButti K."/>
            <person name="Hainaut M."/>
            <person name="Henrissat B."/>
            <person name="Grigoriev I.V."/>
            <person name="Spatafora J.W."/>
            <person name="Aime M.C."/>
        </authorList>
    </citation>
    <scope>NUCLEOTIDE SEQUENCE [LARGE SCALE GENOMIC DNA]</scope>
    <source>
        <strain evidence="14 15">MCA 4198</strain>
    </source>
</reference>
<feature type="region of interest" description="Disordered" evidence="12">
    <location>
        <begin position="1039"/>
        <end position="1089"/>
    </location>
</feature>
<dbReference type="FunFam" id="1.10.510.10:FF:000380">
    <property type="entry name" value="Serine/threonine-protein kinase ppk15"/>
    <property type="match status" value="1"/>
</dbReference>
<dbReference type="Proteomes" id="UP000245768">
    <property type="component" value="Unassembled WGS sequence"/>
</dbReference>
<keyword evidence="3" id="KW-0963">Cytoplasm</keyword>
<dbReference type="PROSITE" id="PS00107">
    <property type="entry name" value="PROTEIN_KINASE_ATP"/>
    <property type="match status" value="1"/>
</dbReference>
<keyword evidence="6" id="KW-0808">Transferase</keyword>
<accession>A0A316YTA8</accession>
<feature type="region of interest" description="Disordered" evidence="12">
    <location>
        <begin position="909"/>
        <end position="1027"/>
    </location>
</feature>
<evidence type="ECO:0000256" key="1">
    <source>
        <dbReference type="ARBA" id="ARBA00004496"/>
    </source>
</evidence>
<dbReference type="GO" id="GO:0004713">
    <property type="term" value="F:protein tyrosine kinase activity"/>
    <property type="evidence" value="ECO:0007669"/>
    <property type="project" value="TreeGrafter"/>
</dbReference>
<feature type="region of interest" description="Disordered" evidence="12">
    <location>
        <begin position="788"/>
        <end position="840"/>
    </location>
</feature>
<feature type="region of interest" description="Disordered" evidence="12">
    <location>
        <begin position="1101"/>
        <end position="1140"/>
    </location>
</feature>
<evidence type="ECO:0000256" key="12">
    <source>
        <dbReference type="SAM" id="MobiDB-lite"/>
    </source>
</evidence>
<feature type="compositionally biased region" description="Low complexity" evidence="12">
    <location>
        <begin position="128"/>
        <end position="138"/>
    </location>
</feature>
<evidence type="ECO:0000256" key="3">
    <source>
        <dbReference type="ARBA" id="ARBA00022490"/>
    </source>
</evidence>
<dbReference type="GO" id="GO:0005737">
    <property type="term" value="C:cytoplasm"/>
    <property type="evidence" value="ECO:0007669"/>
    <property type="project" value="UniProtKB-SubCell"/>
</dbReference>
<feature type="domain" description="Protein kinase" evidence="13">
    <location>
        <begin position="454"/>
        <end position="785"/>
    </location>
</feature>
<keyword evidence="7 10" id="KW-0547">Nucleotide-binding</keyword>
<dbReference type="Gene3D" id="1.10.510.10">
    <property type="entry name" value="Transferase(Phosphotransferase) domain 1"/>
    <property type="match status" value="1"/>
</dbReference>
<evidence type="ECO:0000256" key="4">
    <source>
        <dbReference type="ARBA" id="ARBA00022527"/>
    </source>
</evidence>
<feature type="compositionally biased region" description="Basic and acidic residues" evidence="12">
    <location>
        <begin position="987"/>
        <end position="999"/>
    </location>
</feature>
<feature type="compositionally biased region" description="Polar residues" evidence="12">
    <location>
        <begin position="801"/>
        <end position="818"/>
    </location>
</feature>
<keyword evidence="5" id="KW-0597">Phosphoprotein</keyword>
<evidence type="ECO:0000256" key="7">
    <source>
        <dbReference type="ARBA" id="ARBA00022741"/>
    </source>
</evidence>
<dbReference type="RefSeq" id="XP_025378173.1">
    <property type="nucleotide sequence ID" value="XM_025520035.1"/>
</dbReference>
<feature type="compositionally biased region" description="Low complexity" evidence="12">
    <location>
        <begin position="1311"/>
        <end position="1332"/>
    </location>
</feature>
<dbReference type="InterPro" id="IPR000719">
    <property type="entry name" value="Prot_kinase_dom"/>
</dbReference>
<feature type="region of interest" description="Disordered" evidence="12">
    <location>
        <begin position="1289"/>
        <end position="1339"/>
    </location>
</feature>
<proteinExistence type="inferred from homology"/>
<evidence type="ECO:0000256" key="6">
    <source>
        <dbReference type="ARBA" id="ARBA00022679"/>
    </source>
</evidence>
<keyword evidence="4" id="KW-0723">Serine/threonine-protein kinase</keyword>
<sequence>MQHQQRQNNAYSPLPPGPSATAGGQLPSMGFDGTSYSHLPAYVSPRLSQLSPHSASSPSSTQTTLGRSQSLGHAAYQQLQNSVYSPTSPTQPHPIDSSSPYRSRDRREVSVSDGGSTSSYAPQPPRGGPSSSGGSLLPTINTHIPSGNFMNSPYSPQRASMIVDTPSYSGQHAGGRGPRSPTGLQTGTSSYAPHSSNRPVSMFADPSSSSSYAPSTSNNPGASRSAYMDLPTSLSPSHRLSPGRQYAGSRPPVESGNGSQLMGDSLPLYTSNAGAPTGRLSSPYQQGQISVGGAPMGYGSHNDAGRMSVEPGEQQRRERRTTLTPSGVESGAGYDWSAQPHPAKVRPAIRPAEGFRRVRDLSDLKTNTDLAQQGKGRRADPTGGYVSPLKAMTAYLHHTYHLVNPSFFYELSFNPRRVLTKPSKPMHNDGHDNEDSDYILYVNDWLGAEEGNRYLILDILGQGTFGQVVKCQNMKTHEIVAVKVIKNKPAYFNQSMMEVTILEMLNGSWDPNDEHHILRLRDTFIHAKHLCLVFELLSSNLYELIKQNSFRGLSTSLVKVFTTQLLDALTVLNEARLIHCDLKPENILLKTLQTPSIKLVDFGSACHERQTVYTYIQSRFYRSPEVLLGLPYNSAIDMWSLGCIAVELFLGLPLFPGTSEYNQVCRIVEMLGLPPAFMLENGKQTGEFFSVYTDDYGRRNYRLKSLEQYSREHNVQEQPSKRYFEATTLPDIIKTYPLARKSGKSTDVQKEMANRTSFVDFVSGLLHMDPSQRWTPQQAKLHPFITGEKFTQPFKPPPTSPTAGISSSRSSKALTNEDTTTKHPYGGLPQTAPRSSGRAYHDAAAYNQHLAQQQTYNSVHQARQAQLPAVNNPYAREEAAAAQAQAQQAEAQAQAQAVAKAQAQVQAQHAAQAHAHAAQMHATMSPPHYGDGGGRGPNAASSGAYAQTQNRSRSNTLTRMDIIPPKMARMGLDSNTGAGQSVTPVLNREESLREWERRQQNGAQPQQQQQQQRPPVQQGQAGGKTSSTSYQNLEMLQQQAEMSPPAAGGWGQPQWSATATSPSYQASSNRHSSYHASPKSGGSVTSPSMFSVVVDSHDNRRLVNPHDTSMASSASLRQLSTQSPTSHIAAPPVAYSGASSSSSAAGAQAARYQPTQQQPASATTASGLYGNAGLSFDPYDTGIAQLMPSLKPTQYQHQQQPHQSGGPSSSSNRHSMAVMMSPTSAGAPLSAASPQQGSAGGIGPSTMYAGLVPGSILPPNTALSPSSHAAALAGGSGGADAFAGLDHRRYSSNNNRLPSPGHQQQQGAYHSQGVSSSSTASASARQSQQVSSPHNQPRF</sequence>
<dbReference type="InterPro" id="IPR050494">
    <property type="entry name" value="Ser_Thr_dual-spec_kinase"/>
</dbReference>
<dbReference type="InterPro" id="IPR017441">
    <property type="entry name" value="Protein_kinase_ATP_BS"/>
</dbReference>
<dbReference type="PANTHER" id="PTHR24058">
    <property type="entry name" value="DUAL SPECIFICITY PROTEIN KINASE"/>
    <property type="match status" value="1"/>
</dbReference>
<feature type="compositionally biased region" description="Low complexity" evidence="12">
    <location>
        <begin position="1000"/>
        <end position="1019"/>
    </location>
</feature>
<dbReference type="PROSITE" id="PS00108">
    <property type="entry name" value="PROTEIN_KINASE_ST"/>
    <property type="match status" value="1"/>
</dbReference>
<dbReference type="GO" id="GO:0004674">
    <property type="term" value="F:protein serine/threonine kinase activity"/>
    <property type="evidence" value="ECO:0007669"/>
    <property type="project" value="UniProtKB-KW"/>
</dbReference>
<dbReference type="InterPro" id="IPR011009">
    <property type="entry name" value="Kinase-like_dom_sf"/>
</dbReference>
<dbReference type="CDD" id="cd14212">
    <property type="entry name" value="PKc_YAK1"/>
    <property type="match status" value="1"/>
</dbReference>
<dbReference type="PANTHER" id="PTHR24058:SF17">
    <property type="entry name" value="HOMEODOMAIN INTERACTING PROTEIN KINASE, ISOFORM D"/>
    <property type="match status" value="1"/>
</dbReference>
<feature type="region of interest" description="Disordered" evidence="12">
    <location>
        <begin position="1"/>
        <end position="343"/>
    </location>
</feature>
<feature type="compositionally biased region" description="Low complexity" evidence="12">
    <location>
        <begin position="47"/>
        <end position="65"/>
    </location>
</feature>
<evidence type="ECO:0000256" key="5">
    <source>
        <dbReference type="ARBA" id="ARBA00022553"/>
    </source>
</evidence>
<dbReference type="PROSITE" id="PS50011">
    <property type="entry name" value="PROTEIN_KINASE_DOM"/>
    <property type="match status" value="1"/>
</dbReference>
<dbReference type="FunCoup" id="A0A316YTA8">
    <property type="interactions" value="110"/>
</dbReference>
<evidence type="ECO:0000256" key="2">
    <source>
        <dbReference type="ARBA" id="ARBA00008867"/>
    </source>
</evidence>
<comment type="subcellular location">
    <subcellularLocation>
        <location evidence="1">Cytoplasm</location>
    </subcellularLocation>
</comment>
<dbReference type="InterPro" id="IPR008271">
    <property type="entry name" value="Ser/Thr_kinase_AS"/>
</dbReference>
<feature type="compositionally biased region" description="Low complexity" evidence="12">
    <location>
        <begin position="1196"/>
        <end position="1211"/>
    </location>
</feature>
<dbReference type="Gene3D" id="3.30.200.20">
    <property type="entry name" value="Phosphorylase Kinase, domain 1"/>
    <property type="match status" value="1"/>
</dbReference>
<dbReference type="SMART" id="SM00220">
    <property type="entry name" value="S_TKc"/>
    <property type="match status" value="1"/>
</dbReference>
<feature type="region of interest" description="Disordered" evidence="12">
    <location>
        <begin position="1192"/>
        <end position="1215"/>
    </location>
</feature>
<feature type="compositionally biased region" description="Polar residues" evidence="12">
    <location>
        <begin position="139"/>
        <end position="158"/>
    </location>
</feature>
<dbReference type="SUPFAM" id="SSF56112">
    <property type="entry name" value="Protein kinase-like (PK-like)"/>
    <property type="match status" value="1"/>
</dbReference>
<dbReference type="InParanoid" id="A0A316YTA8"/>
<feature type="compositionally biased region" description="Polar residues" evidence="12">
    <location>
        <begin position="1053"/>
        <end position="1089"/>
    </location>
</feature>
<gene>
    <name evidence="14" type="ORF">FA10DRAFT_260712</name>
</gene>
<keyword evidence="15" id="KW-1185">Reference proteome</keyword>
<dbReference type="GO" id="GO:0005634">
    <property type="term" value="C:nucleus"/>
    <property type="evidence" value="ECO:0007669"/>
    <property type="project" value="TreeGrafter"/>
</dbReference>
<feature type="compositionally biased region" description="Polar residues" evidence="12">
    <location>
        <begin position="1291"/>
        <end position="1309"/>
    </location>
</feature>
<dbReference type="OrthoDB" id="9332038at2759"/>
<dbReference type="STRING" id="215250.A0A316YTA8"/>
<evidence type="ECO:0000256" key="10">
    <source>
        <dbReference type="PROSITE-ProRule" id="PRU10141"/>
    </source>
</evidence>
<dbReference type="EMBL" id="KZ819636">
    <property type="protein sequence ID" value="PWN90975.1"/>
    <property type="molecule type" value="Genomic_DNA"/>
</dbReference>
<dbReference type="FunFam" id="3.30.200.20:FF:000087">
    <property type="entry name" value="Dual specificity tyrosine-phosphorylation-regulated kinase 1A"/>
    <property type="match status" value="1"/>
</dbReference>
<evidence type="ECO:0000313" key="14">
    <source>
        <dbReference type="EMBL" id="PWN90975.1"/>
    </source>
</evidence>
<evidence type="ECO:0000256" key="9">
    <source>
        <dbReference type="ARBA" id="ARBA00022840"/>
    </source>
</evidence>
<feature type="compositionally biased region" description="Low complexity" evidence="12">
    <location>
        <begin position="1129"/>
        <end position="1140"/>
    </location>
</feature>
<feature type="compositionally biased region" description="Polar residues" evidence="12">
    <location>
        <begin position="973"/>
        <end position="984"/>
    </location>
</feature>
<feature type="binding site" evidence="10">
    <location>
        <position position="483"/>
    </location>
    <ligand>
        <name>ATP</name>
        <dbReference type="ChEBI" id="CHEBI:30616"/>
    </ligand>
</feature>
<feature type="compositionally biased region" description="Polar residues" evidence="12">
    <location>
        <begin position="256"/>
        <end position="289"/>
    </location>
</feature>